<feature type="region of interest" description="Disordered" evidence="6">
    <location>
        <begin position="193"/>
        <end position="217"/>
    </location>
</feature>
<feature type="region of interest" description="Disordered" evidence="6">
    <location>
        <begin position="433"/>
        <end position="458"/>
    </location>
</feature>
<dbReference type="STRING" id="684364.F4P177"/>
<comment type="similarity">
    <text evidence="2">Belongs to the SNU66/SART1 family.</text>
</comment>
<feature type="region of interest" description="Disordered" evidence="6">
    <location>
        <begin position="26"/>
        <end position="56"/>
    </location>
</feature>
<name>F4P177_BATDJ</name>
<dbReference type="PANTHER" id="PTHR14152:SF5">
    <property type="entry name" value="U4_U6.U5 TRI-SNRNP-ASSOCIATED PROTEIN 1"/>
    <property type="match status" value="1"/>
</dbReference>
<keyword evidence="4" id="KW-0508">mRNA splicing</keyword>
<feature type="region of interest" description="Disordered" evidence="6">
    <location>
        <begin position="771"/>
        <end position="790"/>
    </location>
</feature>
<evidence type="ECO:0000256" key="6">
    <source>
        <dbReference type="SAM" id="MobiDB-lite"/>
    </source>
</evidence>
<feature type="region of interest" description="Disordered" evidence="6">
    <location>
        <begin position="689"/>
        <end position="716"/>
    </location>
</feature>
<dbReference type="GeneID" id="18243002"/>
<dbReference type="HOGENOM" id="CLU_009379_2_1_1"/>
<evidence type="ECO:0000256" key="2">
    <source>
        <dbReference type="ARBA" id="ARBA00006076"/>
    </source>
</evidence>
<dbReference type="GO" id="GO:0045292">
    <property type="term" value="P:mRNA cis splicing, via spliceosome"/>
    <property type="evidence" value="ECO:0000318"/>
    <property type="project" value="GO_Central"/>
</dbReference>
<feature type="compositionally biased region" description="Basic and acidic residues" evidence="6">
    <location>
        <begin position="45"/>
        <end position="56"/>
    </location>
</feature>
<dbReference type="OMA" id="KRRDYTG"/>
<protein>
    <recommendedName>
        <fullName evidence="9">SART-1 protein</fullName>
    </recommendedName>
</protein>
<keyword evidence="5" id="KW-0539">Nucleus</keyword>
<dbReference type="GO" id="GO:0046540">
    <property type="term" value="C:U4/U6 x U5 tri-snRNP complex"/>
    <property type="evidence" value="ECO:0000318"/>
    <property type="project" value="GO_Central"/>
</dbReference>
<evidence type="ECO:0000313" key="8">
    <source>
        <dbReference type="Proteomes" id="UP000007241"/>
    </source>
</evidence>
<reference evidence="7 8" key="1">
    <citation type="submission" date="2009-12" db="EMBL/GenBank/DDBJ databases">
        <title>The draft genome of Batrachochytrium dendrobatidis.</title>
        <authorList>
            <consortium name="US DOE Joint Genome Institute (JGI-PGF)"/>
            <person name="Kuo A."/>
            <person name="Salamov A."/>
            <person name="Schmutz J."/>
            <person name="Lucas S."/>
            <person name="Pitluck S."/>
            <person name="Rosenblum E."/>
            <person name="Stajich J."/>
            <person name="Eisen M."/>
            <person name="Grigoriev I.V."/>
        </authorList>
    </citation>
    <scope>NUCLEOTIDE SEQUENCE [LARGE SCALE GENOMIC DNA]</scope>
    <source>
        <strain evidence="8">JAM81 / FGSC 10211</strain>
    </source>
</reference>
<evidence type="ECO:0000256" key="1">
    <source>
        <dbReference type="ARBA" id="ARBA00004123"/>
    </source>
</evidence>
<evidence type="ECO:0000256" key="4">
    <source>
        <dbReference type="ARBA" id="ARBA00023187"/>
    </source>
</evidence>
<dbReference type="InterPro" id="IPR005011">
    <property type="entry name" value="SNU66/SART1"/>
</dbReference>
<evidence type="ECO:0000313" key="7">
    <source>
        <dbReference type="EMBL" id="EGF80696.1"/>
    </source>
</evidence>
<dbReference type="InterPro" id="IPR045347">
    <property type="entry name" value="HIND"/>
</dbReference>
<feature type="region of interest" description="Disordered" evidence="6">
    <location>
        <begin position="536"/>
        <end position="567"/>
    </location>
</feature>
<dbReference type="RefSeq" id="XP_006678659.1">
    <property type="nucleotide sequence ID" value="XM_006678596.1"/>
</dbReference>
<comment type="subcellular location">
    <subcellularLocation>
        <location evidence="1">Nucleus</location>
    </subcellularLocation>
</comment>
<feature type="compositionally biased region" description="Polar residues" evidence="6">
    <location>
        <begin position="34"/>
        <end position="44"/>
    </location>
</feature>
<evidence type="ECO:0008006" key="9">
    <source>
        <dbReference type="Google" id="ProtNLM"/>
    </source>
</evidence>
<keyword evidence="8" id="KW-1185">Reference proteome</keyword>
<dbReference type="AlphaFoldDB" id="F4P177"/>
<organism evidence="7 8">
    <name type="scientific">Batrachochytrium dendrobatidis (strain JAM81 / FGSC 10211)</name>
    <name type="common">Frog chytrid fungus</name>
    <dbReference type="NCBI Taxonomy" id="684364"/>
    <lineage>
        <taxon>Eukaryota</taxon>
        <taxon>Fungi</taxon>
        <taxon>Fungi incertae sedis</taxon>
        <taxon>Chytridiomycota</taxon>
        <taxon>Chytridiomycota incertae sedis</taxon>
        <taxon>Chytridiomycetes</taxon>
        <taxon>Rhizophydiales</taxon>
        <taxon>Rhizophydiales incertae sedis</taxon>
        <taxon>Batrachochytrium</taxon>
    </lineage>
</organism>
<dbReference type="FunCoup" id="F4P177">
    <property type="interactions" value="712"/>
</dbReference>
<dbReference type="Pfam" id="PF03343">
    <property type="entry name" value="SART-1"/>
    <property type="match status" value="1"/>
</dbReference>
<dbReference type="OrthoDB" id="5583at2759"/>
<feature type="compositionally biased region" description="Basic and acidic residues" evidence="6">
    <location>
        <begin position="536"/>
        <end position="549"/>
    </location>
</feature>
<dbReference type="Pfam" id="PF19252">
    <property type="entry name" value="HIND"/>
    <property type="match status" value="1"/>
</dbReference>
<dbReference type="Proteomes" id="UP000007241">
    <property type="component" value="Unassembled WGS sequence"/>
</dbReference>
<gene>
    <name evidence="7" type="ORF">BATDEDRAFT_88027</name>
</gene>
<evidence type="ECO:0000256" key="5">
    <source>
        <dbReference type="ARBA" id="ARBA00023242"/>
    </source>
</evidence>
<proteinExistence type="inferred from homology"/>
<dbReference type="EMBL" id="GL882883">
    <property type="protein sequence ID" value="EGF80696.1"/>
    <property type="molecule type" value="Genomic_DNA"/>
</dbReference>
<sequence>MPQDAESNEKEVSLSVEETNKLRTLLGLKPLETGPSSKNAQAEDNFQRHKDDAIKKKERMDLAEKINREKELAHRNKKLAGKGLGEASDEEDAVGDAAAWVLKTKAKSVSNKVSKREQRLANKRAQELTEMDQQAYSSATFIVDLAGLRVGHAIDDLAETGETTLILKDSTIMENEEDGDELVSVSLAEHERTKKNLDNKKKRPGYNPYDDDSELGGKKDILHQYNDEDVKTSFTLGSKGIVDIEKLETAKIEVSEKMRLQTVSLDYEKTRQIADYYTKDELVSFKKPKSKSKSKRASSRKQLDKSDELYENLSANMDVDQPATGVFANSNITADVDNINFVDDDDLQLALAGARRRAATKINLSGESIATQVTTGAFDLQKSNDQNSSGLVMSDTSEFVQTLGNVSMLATREAERAASKALVMESVVASQIQADHKAPAESNEDPDDGKMDLDGENEDGEIDEISKTEQEPEASKQKAVIVDEPLVSSGIAATMALLNQKGLIQPLTEEARAREAKLQEHQKWLTQRKLLDRLKDSKRLSGSSRDRGYSRSAQEMEDDRDRERAERDAERARLREVERRFENYSPDVNIKYHDDHGRELSTKEAWNQLAYKFYGIMPGKLKTEKRLKKLQEELKMKQMSSIDTPLGFSSALQEKTRRTGQAHVTLSVGNHSITPLQVALPKANVNIGAKNQSKGSTKPRQGAQTGKLADTEGARSSNETVWMGGDNNLTFQANGADVSITREPTVTVEPVTTTTTTATTSREKVVFGLSMGGVKRKGGPNGLAGLNKKR</sequence>
<feature type="compositionally biased region" description="Polar residues" evidence="6">
    <location>
        <begin position="689"/>
        <end position="704"/>
    </location>
</feature>
<dbReference type="GO" id="GO:0000481">
    <property type="term" value="P:maturation of 5S rRNA"/>
    <property type="evidence" value="ECO:0000318"/>
    <property type="project" value="GO_Central"/>
</dbReference>
<dbReference type="PANTHER" id="PTHR14152">
    <property type="entry name" value="SQUAMOUS CELL CARCINOMA ANTIGEN RECOGNISED BY CYTOTOXIC T LYMPHOCYTES"/>
    <property type="match status" value="1"/>
</dbReference>
<dbReference type="InParanoid" id="F4P177"/>
<accession>F4P177</accession>
<keyword evidence="3" id="KW-0507">mRNA processing</keyword>
<evidence type="ECO:0000256" key="3">
    <source>
        <dbReference type="ARBA" id="ARBA00022664"/>
    </source>
</evidence>